<sequence length="121" mass="11981">AVAVTGVGAGALGASLAGVDARNAGANWAGVGGSAISLAGVVAGLSTILLDNITQSAIVVVFSILQIVLLVRSIKPTSRSLSAFYHSKSQPFIILNAACILGMLGGAGLAWWLSSMTNTAA</sequence>
<evidence type="ECO:0000313" key="2">
    <source>
        <dbReference type="EMBL" id="PZO46548.1"/>
    </source>
</evidence>
<keyword evidence="1" id="KW-1133">Transmembrane helix</keyword>
<reference evidence="3" key="1">
    <citation type="submission" date="2018-04" db="EMBL/GenBank/DDBJ databases">
        <authorList>
            <person name="Cornet L."/>
        </authorList>
    </citation>
    <scope>NUCLEOTIDE SEQUENCE [LARGE SCALE GENOMIC DNA]</scope>
</reference>
<comment type="caution">
    <text evidence="2">The sequence shown here is derived from an EMBL/GenBank/DDBJ whole genome shotgun (WGS) entry which is preliminary data.</text>
</comment>
<reference evidence="2 3" key="2">
    <citation type="submission" date="2018-06" db="EMBL/GenBank/DDBJ databases">
        <title>Metagenomic assembly of (sub)arctic Cyanobacteria and their associated microbiome from non-axenic cultures.</title>
        <authorList>
            <person name="Baurain D."/>
        </authorList>
    </citation>
    <scope>NUCLEOTIDE SEQUENCE [LARGE SCALE GENOMIC DNA]</scope>
    <source>
        <strain evidence="2">ULC027bin1</strain>
    </source>
</reference>
<keyword evidence="1" id="KW-0472">Membrane</keyword>
<keyword evidence="1" id="KW-0812">Transmembrane</keyword>
<dbReference type="EMBL" id="QBMP01000305">
    <property type="protein sequence ID" value="PZO46548.1"/>
    <property type="molecule type" value="Genomic_DNA"/>
</dbReference>
<gene>
    <name evidence="2" type="ORF">DCF15_20120</name>
</gene>
<feature type="non-terminal residue" evidence="2">
    <location>
        <position position="1"/>
    </location>
</feature>
<protein>
    <submittedName>
        <fullName evidence="2">Uncharacterized protein</fullName>
    </submittedName>
</protein>
<proteinExistence type="predicted"/>
<accession>A0A2W4YUI8</accession>
<name>A0A2W4YUI8_9CYAN</name>
<dbReference type="Proteomes" id="UP000249794">
    <property type="component" value="Unassembled WGS sequence"/>
</dbReference>
<organism evidence="2 3">
    <name type="scientific">Phormidesmis priestleyi</name>
    <dbReference type="NCBI Taxonomy" id="268141"/>
    <lineage>
        <taxon>Bacteria</taxon>
        <taxon>Bacillati</taxon>
        <taxon>Cyanobacteriota</taxon>
        <taxon>Cyanophyceae</taxon>
        <taxon>Leptolyngbyales</taxon>
        <taxon>Leptolyngbyaceae</taxon>
        <taxon>Phormidesmis</taxon>
    </lineage>
</organism>
<evidence type="ECO:0000313" key="3">
    <source>
        <dbReference type="Proteomes" id="UP000249794"/>
    </source>
</evidence>
<feature type="transmembrane region" description="Helical" evidence="1">
    <location>
        <begin position="92"/>
        <end position="113"/>
    </location>
</feature>
<evidence type="ECO:0000256" key="1">
    <source>
        <dbReference type="SAM" id="Phobius"/>
    </source>
</evidence>
<dbReference type="AlphaFoldDB" id="A0A2W4YUI8"/>
<feature type="transmembrane region" description="Helical" evidence="1">
    <location>
        <begin position="53"/>
        <end position="71"/>
    </location>
</feature>